<dbReference type="NCBIfam" id="NF008726">
    <property type="entry name" value="PRK11728.1"/>
    <property type="match status" value="1"/>
</dbReference>
<comment type="cofactor">
    <cofactor evidence="1">
        <name>FAD</name>
        <dbReference type="ChEBI" id="CHEBI:57692"/>
    </cofactor>
</comment>
<evidence type="ECO:0000256" key="5">
    <source>
        <dbReference type="ARBA" id="ARBA00036066"/>
    </source>
</evidence>
<dbReference type="PANTHER" id="PTHR43104">
    <property type="entry name" value="L-2-HYDROXYGLUTARATE DEHYDROGENASE, MITOCHONDRIAL"/>
    <property type="match status" value="1"/>
</dbReference>
<comment type="catalytic activity">
    <reaction evidence="5">
        <text>(S)-2-hydroxyglutarate + A = 2-oxoglutarate + AH2</text>
        <dbReference type="Rhea" id="RHEA:21252"/>
        <dbReference type="ChEBI" id="CHEBI:13193"/>
        <dbReference type="ChEBI" id="CHEBI:16782"/>
        <dbReference type="ChEBI" id="CHEBI:16810"/>
        <dbReference type="ChEBI" id="CHEBI:17499"/>
        <dbReference type="EC" id="1.1.99.2"/>
    </reaction>
</comment>
<comment type="caution">
    <text evidence="10">The sequence shown here is derived from an EMBL/GenBank/DDBJ whole genome shotgun (WGS) entry which is preliminary data.</text>
</comment>
<evidence type="ECO:0000256" key="1">
    <source>
        <dbReference type="ARBA" id="ARBA00001974"/>
    </source>
</evidence>
<protein>
    <recommendedName>
        <fullName evidence="8">L-2-hydroxyglutarate dehydrogenase, mitochondrial</fullName>
        <ecNumber evidence="7">1.1.99.2</ecNumber>
    </recommendedName>
</protein>
<dbReference type="FunCoup" id="A0A2P6NTB3">
    <property type="interactions" value="163"/>
</dbReference>
<dbReference type="AlphaFoldDB" id="A0A2P6NTB3"/>
<feature type="domain" description="FAD dependent oxidoreductase" evidence="9">
    <location>
        <begin position="271"/>
        <end position="667"/>
    </location>
</feature>
<dbReference type="Pfam" id="PF01266">
    <property type="entry name" value="DAO"/>
    <property type="match status" value="1"/>
</dbReference>
<evidence type="ECO:0000313" key="10">
    <source>
        <dbReference type="EMBL" id="PRP87194.1"/>
    </source>
</evidence>
<dbReference type="GO" id="GO:0047545">
    <property type="term" value="F:(S)-2-hydroxyglutarate dehydrogenase activity"/>
    <property type="evidence" value="ECO:0007669"/>
    <property type="project" value="UniProtKB-EC"/>
</dbReference>
<reference evidence="10 11" key="1">
    <citation type="journal article" date="2018" name="Genome Biol. Evol.">
        <title>Multiple Roots of Fruiting Body Formation in Amoebozoa.</title>
        <authorList>
            <person name="Hillmann F."/>
            <person name="Forbes G."/>
            <person name="Novohradska S."/>
            <person name="Ferling I."/>
            <person name="Riege K."/>
            <person name="Groth M."/>
            <person name="Westermann M."/>
            <person name="Marz M."/>
            <person name="Spaller T."/>
            <person name="Winckler T."/>
            <person name="Schaap P."/>
            <person name="Glockner G."/>
        </authorList>
    </citation>
    <scope>NUCLEOTIDE SEQUENCE [LARGE SCALE GENOMIC DNA]</scope>
    <source>
        <strain evidence="10 11">Jena</strain>
    </source>
</reference>
<dbReference type="EMBL" id="MDYQ01000022">
    <property type="protein sequence ID" value="PRP87194.1"/>
    <property type="molecule type" value="Genomic_DNA"/>
</dbReference>
<dbReference type="InParanoid" id="A0A2P6NTB3"/>
<dbReference type="OrthoDB" id="498204at2759"/>
<evidence type="ECO:0000259" key="9">
    <source>
        <dbReference type="Pfam" id="PF01266"/>
    </source>
</evidence>
<evidence type="ECO:0000256" key="7">
    <source>
        <dbReference type="ARBA" id="ARBA00038878"/>
    </source>
</evidence>
<keyword evidence="3" id="KW-0274">FAD</keyword>
<organism evidence="10 11">
    <name type="scientific">Planoprotostelium fungivorum</name>
    <dbReference type="NCBI Taxonomy" id="1890364"/>
    <lineage>
        <taxon>Eukaryota</taxon>
        <taxon>Amoebozoa</taxon>
        <taxon>Evosea</taxon>
        <taxon>Variosea</taxon>
        <taxon>Cavosteliida</taxon>
        <taxon>Cavosteliaceae</taxon>
        <taxon>Planoprotostelium</taxon>
    </lineage>
</organism>
<accession>A0A2P6NTB3</accession>
<gene>
    <name evidence="10" type="ORF">PROFUN_01456</name>
</gene>
<dbReference type="Gene3D" id="3.30.9.10">
    <property type="entry name" value="D-Amino Acid Oxidase, subunit A, domain 2"/>
    <property type="match status" value="1"/>
</dbReference>
<dbReference type="InterPro" id="IPR006076">
    <property type="entry name" value="FAD-dep_OxRdtase"/>
</dbReference>
<dbReference type="Proteomes" id="UP000241769">
    <property type="component" value="Unassembled WGS sequence"/>
</dbReference>
<dbReference type="SUPFAM" id="SSF51905">
    <property type="entry name" value="FAD/NAD(P)-binding domain"/>
    <property type="match status" value="1"/>
</dbReference>
<evidence type="ECO:0000256" key="8">
    <source>
        <dbReference type="ARBA" id="ARBA00041137"/>
    </source>
</evidence>
<dbReference type="InterPro" id="IPR036188">
    <property type="entry name" value="FAD/NAD-bd_sf"/>
</dbReference>
<dbReference type="STRING" id="1890364.A0A2P6NTB3"/>
<sequence length="680" mass="76768">MASFFIDSIANSQVKERLLQRAIPLLGSIKTARPIVVFNSCEMIGGSLHIYSIPHQNCPSKITWDQINLITTNMDSYKAECIGELPINSMNVLLGCCLSPRRFNKGDQFRLLLIAHGHSSSSFLVSPSFRLYSKKAQIEDAESKHQRECNRKQKKRPDELMMDALKVIKKIISSSRSSEEKHRRLKIASEAIRSMLSSTPCEFPTQERVTIDAYSYEDPQPERLLDLSINENELRWYPVFVSQIVMLCAVRTHVFRHSTPVRYSSSSNHYDVTIVGAGIVGLAVARELTKREYKQDHPSLRVAVLEKESSVAKHQSHNNSGVIHAGIYYKPGSHRARLCVKGSKMMYQYLKDNNIPHVKCGKLIAAINTEEIPRLHELYERGKQNGIEGLRLIDPPEIRTIEPHVEAVKAIFSPESGITDYAAVARCFARDFEQKGGKIFFKFQADLFDRTGGDMKITSTDGQAITTSKLIVCGGLYSDRIAEKTGGSLQPTIVPIRGEWRKLKEQNNHMVNTLIYPIPDPRYPFLGVHFTKKLNGDVWIGPNAVLASSREGYRYSSFNVKDVVDFVKNRGFRKLVLNNIPTGISEIYRSLSLRAHMRELNLYIPSLRREHISSRSVSGVRAQALDEEGNLIQDFVFDTTVRDVIHVRNAPSPAATSSLAIAEEIVDAAEEHFGWIKKEK</sequence>
<evidence type="ECO:0000256" key="6">
    <source>
        <dbReference type="ARBA" id="ARBA00037941"/>
    </source>
</evidence>
<dbReference type="EC" id="1.1.99.2" evidence="7"/>
<dbReference type="PANTHER" id="PTHR43104:SF2">
    <property type="entry name" value="L-2-HYDROXYGLUTARATE DEHYDROGENASE, MITOCHONDRIAL"/>
    <property type="match status" value="1"/>
</dbReference>
<comment type="similarity">
    <text evidence="6">Belongs to the L2HGDH family.</text>
</comment>
<proteinExistence type="inferred from homology"/>
<keyword evidence="11" id="KW-1185">Reference proteome</keyword>
<evidence type="ECO:0000313" key="11">
    <source>
        <dbReference type="Proteomes" id="UP000241769"/>
    </source>
</evidence>
<evidence type="ECO:0000256" key="2">
    <source>
        <dbReference type="ARBA" id="ARBA00022630"/>
    </source>
</evidence>
<evidence type="ECO:0000256" key="4">
    <source>
        <dbReference type="ARBA" id="ARBA00023002"/>
    </source>
</evidence>
<keyword evidence="2" id="KW-0285">Flavoprotein</keyword>
<evidence type="ECO:0000256" key="3">
    <source>
        <dbReference type="ARBA" id="ARBA00022827"/>
    </source>
</evidence>
<dbReference type="Gene3D" id="3.50.50.60">
    <property type="entry name" value="FAD/NAD(P)-binding domain"/>
    <property type="match status" value="1"/>
</dbReference>
<keyword evidence="4" id="KW-0560">Oxidoreductase</keyword>
<name>A0A2P6NTB3_9EUKA</name>